<sequence>MARKHFVRSPVSGVSVSPTETVSLNLREHCTTTRRFLNERLAIRYTKRFDEGFRADTALESDATMHRDASLERNDGRHWPKTTNYRASSRHRTRSRDHDRPSPNSLPRHGGSDVIARGSGGGEK</sequence>
<comment type="caution">
    <text evidence="2">The sequence shown here is derived from an EMBL/GenBank/DDBJ whole genome shotgun (WGS) entry which is preliminary data.</text>
</comment>
<reference evidence="2" key="1">
    <citation type="submission" date="2020-08" db="EMBL/GenBank/DDBJ databases">
        <title>Genome sequencing and assembly of the red palm weevil Rhynchophorus ferrugineus.</title>
        <authorList>
            <person name="Dias G.B."/>
            <person name="Bergman C.M."/>
            <person name="Manee M."/>
        </authorList>
    </citation>
    <scope>NUCLEOTIDE SEQUENCE</scope>
    <source>
        <strain evidence="2">AA-2017</strain>
        <tissue evidence="2">Whole larva</tissue>
    </source>
</reference>
<accession>A0A834M508</accession>
<evidence type="ECO:0000313" key="3">
    <source>
        <dbReference type="Proteomes" id="UP000625711"/>
    </source>
</evidence>
<feature type="region of interest" description="Disordered" evidence="1">
    <location>
        <begin position="54"/>
        <end position="124"/>
    </location>
</feature>
<dbReference type="EMBL" id="JAACXV010014075">
    <property type="protein sequence ID" value="KAF7270643.1"/>
    <property type="molecule type" value="Genomic_DNA"/>
</dbReference>
<dbReference type="Proteomes" id="UP000625711">
    <property type="component" value="Unassembled WGS sequence"/>
</dbReference>
<protein>
    <submittedName>
        <fullName evidence="2">Uncharacterized protein</fullName>
    </submittedName>
</protein>
<gene>
    <name evidence="2" type="ORF">GWI33_016439</name>
</gene>
<proteinExistence type="predicted"/>
<evidence type="ECO:0000256" key="1">
    <source>
        <dbReference type="SAM" id="MobiDB-lite"/>
    </source>
</evidence>
<organism evidence="2 3">
    <name type="scientific">Rhynchophorus ferrugineus</name>
    <name type="common">Red palm weevil</name>
    <name type="synonym">Curculio ferrugineus</name>
    <dbReference type="NCBI Taxonomy" id="354439"/>
    <lineage>
        <taxon>Eukaryota</taxon>
        <taxon>Metazoa</taxon>
        <taxon>Ecdysozoa</taxon>
        <taxon>Arthropoda</taxon>
        <taxon>Hexapoda</taxon>
        <taxon>Insecta</taxon>
        <taxon>Pterygota</taxon>
        <taxon>Neoptera</taxon>
        <taxon>Endopterygota</taxon>
        <taxon>Coleoptera</taxon>
        <taxon>Polyphaga</taxon>
        <taxon>Cucujiformia</taxon>
        <taxon>Curculionidae</taxon>
        <taxon>Dryophthorinae</taxon>
        <taxon>Rhynchophorus</taxon>
    </lineage>
</organism>
<evidence type="ECO:0000313" key="2">
    <source>
        <dbReference type="EMBL" id="KAF7270643.1"/>
    </source>
</evidence>
<keyword evidence="3" id="KW-1185">Reference proteome</keyword>
<dbReference type="AlphaFoldDB" id="A0A834M508"/>
<feature type="compositionally biased region" description="Basic and acidic residues" evidence="1">
    <location>
        <begin position="63"/>
        <end position="78"/>
    </location>
</feature>
<name>A0A834M508_RHYFE</name>